<keyword evidence="6 14" id="KW-0548">Nucleotidyltransferase</keyword>
<dbReference type="GO" id="GO:0003919">
    <property type="term" value="F:FMN adenylyltransferase activity"/>
    <property type="evidence" value="ECO:0007669"/>
    <property type="project" value="UniProtKB-UniRule"/>
</dbReference>
<dbReference type="FunFam" id="3.40.50.620:FF:000021">
    <property type="entry name" value="Riboflavin biosynthesis protein"/>
    <property type="match status" value="1"/>
</dbReference>
<keyword evidence="17" id="KW-1185">Reference proteome</keyword>
<dbReference type="CDD" id="cd02064">
    <property type="entry name" value="FAD_synthetase_N"/>
    <property type="match status" value="1"/>
</dbReference>
<dbReference type="NCBIfam" id="NF004160">
    <property type="entry name" value="PRK05627.1-3"/>
    <property type="match status" value="1"/>
</dbReference>
<dbReference type="NCBIfam" id="TIGR00083">
    <property type="entry name" value="ribF"/>
    <property type="match status" value="1"/>
</dbReference>
<comment type="catalytic activity">
    <reaction evidence="13 14">
        <text>FMN + ATP + H(+) = FAD + diphosphate</text>
        <dbReference type="Rhea" id="RHEA:17237"/>
        <dbReference type="ChEBI" id="CHEBI:15378"/>
        <dbReference type="ChEBI" id="CHEBI:30616"/>
        <dbReference type="ChEBI" id="CHEBI:33019"/>
        <dbReference type="ChEBI" id="CHEBI:57692"/>
        <dbReference type="ChEBI" id="CHEBI:58210"/>
        <dbReference type="EC" id="2.7.7.2"/>
    </reaction>
</comment>
<dbReference type="PANTHER" id="PTHR22749">
    <property type="entry name" value="RIBOFLAVIN KINASE/FMN ADENYLYLTRANSFERASE"/>
    <property type="match status" value="1"/>
</dbReference>
<dbReference type="EMBL" id="OAOP01000007">
    <property type="protein sequence ID" value="SNX73770.1"/>
    <property type="molecule type" value="Genomic_DNA"/>
</dbReference>
<dbReference type="SUPFAM" id="SSF52374">
    <property type="entry name" value="Nucleotidylyl transferase"/>
    <property type="match status" value="1"/>
</dbReference>
<evidence type="ECO:0000259" key="15">
    <source>
        <dbReference type="SMART" id="SM00904"/>
    </source>
</evidence>
<dbReference type="GO" id="GO:0008531">
    <property type="term" value="F:riboflavin kinase activity"/>
    <property type="evidence" value="ECO:0007669"/>
    <property type="project" value="UniProtKB-UniRule"/>
</dbReference>
<dbReference type="InterPro" id="IPR002606">
    <property type="entry name" value="Riboflavin_kinase_bac"/>
</dbReference>
<dbReference type="Proteomes" id="UP000219546">
    <property type="component" value="Unassembled WGS sequence"/>
</dbReference>
<evidence type="ECO:0000256" key="11">
    <source>
        <dbReference type="ARBA" id="ARBA00023268"/>
    </source>
</evidence>
<evidence type="ECO:0000256" key="9">
    <source>
        <dbReference type="ARBA" id="ARBA00022827"/>
    </source>
</evidence>
<evidence type="ECO:0000256" key="13">
    <source>
        <dbReference type="ARBA" id="ARBA00049494"/>
    </source>
</evidence>
<dbReference type="AlphaFoldDB" id="A0A285D1T0"/>
<accession>A0A285D1T0</accession>
<dbReference type="InterPro" id="IPR015864">
    <property type="entry name" value="FAD_synthase"/>
</dbReference>
<evidence type="ECO:0000256" key="6">
    <source>
        <dbReference type="ARBA" id="ARBA00022695"/>
    </source>
</evidence>
<evidence type="ECO:0000256" key="5">
    <source>
        <dbReference type="ARBA" id="ARBA00022679"/>
    </source>
</evidence>
<keyword evidence="7 14" id="KW-0547">Nucleotide-binding</keyword>
<keyword evidence="5 14" id="KW-0808">Transferase</keyword>
<name>A0A285D1T0_9BACI</name>
<comment type="catalytic activity">
    <reaction evidence="12 14">
        <text>riboflavin + ATP = FMN + ADP + H(+)</text>
        <dbReference type="Rhea" id="RHEA:14357"/>
        <dbReference type="ChEBI" id="CHEBI:15378"/>
        <dbReference type="ChEBI" id="CHEBI:30616"/>
        <dbReference type="ChEBI" id="CHEBI:57986"/>
        <dbReference type="ChEBI" id="CHEBI:58210"/>
        <dbReference type="ChEBI" id="CHEBI:456216"/>
        <dbReference type="EC" id="2.7.1.26"/>
    </reaction>
</comment>
<evidence type="ECO:0000313" key="16">
    <source>
        <dbReference type="EMBL" id="SNX73770.1"/>
    </source>
</evidence>
<dbReference type="Gene3D" id="3.40.50.620">
    <property type="entry name" value="HUPs"/>
    <property type="match status" value="1"/>
</dbReference>
<dbReference type="UniPathway" id="UPA00276">
    <property type="reaction ID" value="UER00406"/>
</dbReference>
<evidence type="ECO:0000256" key="2">
    <source>
        <dbReference type="ARBA" id="ARBA00005201"/>
    </source>
</evidence>
<dbReference type="InterPro" id="IPR015865">
    <property type="entry name" value="Riboflavin_kinase_bac/euk"/>
</dbReference>
<dbReference type="NCBIfam" id="NF004162">
    <property type="entry name" value="PRK05627.1-5"/>
    <property type="match status" value="1"/>
</dbReference>
<evidence type="ECO:0000256" key="10">
    <source>
        <dbReference type="ARBA" id="ARBA00022840"/>
    </source>
</evidence>
<organism evidence="16 17">
    <name type="scientific">Bacillus oleivorans</name>
    <dbReference type="NCBI Taxonomy" id="1448271"/>
    <lineage>
        <taxon>Bacteria</taxon>
        <taxon>Bacillati</taxon>
        <taxon>Bacillota</taxon>
        <taxon>Bacilli</taxon>
        <taxon>Bacillales</taxon>
        <taxon>Bacillaceae</taxon>
        <taxon>Bacillus</taxon>
    </lineage>
</organism>
<reference evidence="16 17" key="1">
    <citation type="submission" date="2017-08" db="EMBL/GenBank/DDBJ databases">
        <authorList>
            <person name="de Groot N.N."/>
        </authorList>
    </citation>
    <scope>NUCLEOTIDE SEQUENCE [LARGE SCALE GENOMIC DNA]</scope>
    <source>
        <strain evidence="16 17">JC228</strain>
    </source>
</reference>
<proteinExistence type="inferred from homology"/>
<dbReference type="InterPro" id="IPR014729">
    <property type="entry name" value="Rossmann-like_a/b/a_fold"/>
</dbReference>
<dbReference type="RefSeq" id="WP_097159633.1">
    <property type="nucleotide sequence ID" value="NZ_JBEPMQ010000007.1"/>
</dbReference>
<keyword evidence="3 14" id="KW-0285">Flavoprotein</keyword>
<protein>
    <recommendedName>
        <fullName evidence="14">Riboflavin biosynthesis protein</fullName>
    </recommendedName>
    <domain>
        <recommendedName>
            <fullName evidence="14">Riboflavin kinase</fullName>
            <ecNumber evidence="14">2.7.1.26</ecNumber>
        </recommendedName>
        <alternativeName>
            <fullName evidence="14">Flavokinase</fullName>
        </alternativeName>
    </domain>
    <domain>
        <recommendedName>
            <fullName evidence="14">FMN adenylyltransferase</fullName>
            <ecNumber evidence="14">2.7.7.2</ecNumber>
        </recommendedName>
        <alternativeName>
            <fullName evidence="14">FAD pyrophosphorylase</fullName>
        </alternativeName>
        <alternativeName>
            <fullName evidence="14">FAD synthase</fullName>
        </alternativeName>
    </domain>
</protein>
<dbReference type="InterPro" id="IPR023468">
    <property type="entry name" value="Riboflavin_kinase"/>
</dbReference>
<dbReference type="EC" id="2.7.7.2" evidence="14"/>
<keyword evidence="8 14" id="KW-0418">Kinase</keyword>
<dbReference type="SMART" id="SM00904">
    <property type="entry name" value="Flavokinase"/>
    <property type="match status" value="1"/>
</dbReference>
<dbReference type="NCBIfam" id="TIGR00125">
    <property type="entry name" value="cyt_tran_rel"/>
    <property type="match status" value="1"/>
</dbReference>
<evidence type="ECO:0000256" key="12">
    <source>
        <dbReference type="ARBA" id="ARBA00047880"/>
    </source>
</evidence>
<comment type="similarity">
    <text evidence="14">Belongs to the ribF family.</text>
</comment>
<dbReference type="GO" id="GO:0009231">
    <property type="term" value="P:riboflavin biosynthetic process"/>
    <property type="evidence" value="ECO:0007669"/>
    <property type="project" value="InterPro"/>
</dbReference>
<dbReference type="InterPro" id="IPR023465">
    <property type="entry name" value="Riboflavin_kinase_dom_sf"/>
</dbReference>
<dbReference type="Pfam" id="PF01687">
    <property type="entry name" value="Flavokinase"/>
    <property type="match status" value="1"/>
</dbReference>
<dbReference type="GO" id="GO:0009398">
    <property type="term" value="P:FMN biosynthetic process"/>
    <property type="evidence" value="ECO:0007669"/>
    <property type="project" value="UniProtKB-UniRule"/>
</dbReference>
<gene>
    <name evidence="16" type="ORF">SAMN05877753_107211</name>
</gene>
<evidence type="ECO:0000256" key="8">
    <source>
        <dbReference type="ARBA" id="ARBA00022777"/>
    </source>
</evidence>
<keyword evidence="9 14" id="KW-0274">FAD</keyword>
<dbReference type="GO" id="GO:0006747">
    <property type="term" value="P:FAD biosynthetic process"/>
    <property type="evidence" value="ECO:0007669"/>
    <property type="project" value="UniProtKB-UniRule"/>
</dbReference>
<comment type="pathway">
    <text evidence="2 14">Cofactor biosynthesis; FMN biosynthesis; FMN from riboflavin (ATP route): step 1/1.</text>
</comment>
<sequence>MEVIALNYPHSMKKQDFPKLALALGYFDGVHLGHQKVIQTAVEYAKEHDIKSAVMTFNPHPIVVLKKSSHIDTITPLDQKIELIRSLGVDYIFVVSFTEEFAQLEPQDFVDQYLIGLNVQHVVAGFDYTYGRFGKGTMDTLSAHSRGQFTQTTVEKLEKKGVKVSSSAIRSFLLNGELERVKEFLGRYYSVQGTVVHGKKRGRLLGFPTANILLDHETLKPPVGVYAVKVLLHNKWHVGACNFGYNITFEDGPLEPQAEVYILDFSGDIYGETLVVEWHKRLRDELKFSNIDDLIAQIKQDADDARAYFEK</sequence>
<dbReference type="SUPFAM" id="SSF82114">
    <property type="entry name" value="Riboflavin kinase-like"/>
    <property type="match status" value="1"/>
</dbReference>
<evidence type="ECO:0000313" key="17">
    <source>
        <dbReference type="Proteomes" id="UP000219546"/>
    </source>
</evidence>
<dbReference type="InterPro" id="IPR004821">
    <property type="entry name" value="Cyt_trans-like"/>
</dbReference>
<keyword evidence="11" id="KW-0511">Multifunctional enzyme</keyword>
<dbReference type="Pfam" id="PF06574">
    <property type="entry name" value="FAD_syn"/>
    <property type="match status" value="1"/>
</dbReference>
<dbReference type="OrthoDB" id="9803667at2"/>
<evidence type="ECO:0000256" key="14">
    <source>
        <dbReference type="PIRNR" id="PIRNR004491"/>
    </source>
</evidence>
<comment type="pathway">
    <text evidence="1 14">Cofactor biosynthesis; FAD biosynthesis; FAD from FMN: step 1/1.</text>
</comment>
<dbReference type="GO" id="GO:0005524">
    <property type="term" value="F:ATP binding"/>
    <property type="evidence" value="ECO:0007669"/>
    <property type="project" value="UniProtKB-UniRule"/>
</dbReference>
<dbReference type="Gene3D" id="2.40.30.30">
    <property type="entry name" value="Riboflavin kinase-like"/>
    <property type="match status" value="1"/>
</dbReference>
<evidence type="ECO:0000256" key="4">
    <source>
        <dbReference type="ARBA" id="ARBA00022643"/>
    </source>
</evidence>
<feature type="domain" description="Riboflavin kinase" evidence="15">
    <location>
        <begin position="184"/>
        <end position="310"/>
    </location>
</feature>
<evidence type="ECO:0000256" key="1">
    <source>
        <dbReference type="ARBA" id="ARBA00004726"/>
    </source>
</evidence>
<keyword evidence="10 14" id="KW-0067">ATP-binding</keyword>
<evidence type="ECO:0000256" key="7">
    <source>
        <dbReference type="ARBA" id="ARBA00022741"/>
    </source>
</evidence>
<evidence type="ECO:0000256" key="3">
    <source>
        <dbReference type="ARBA" id="ARBA00022630"/>
    </source>
</evidence>
<dbReference type="EC" id="2.7.1.26" evidence="14"/>
<dbReference type="UniPathway" id="UPA00277">
    <property type="reaction ID" value="UER00407"/>
</dbReference>
<keyword evidence="4 14" id="KW-0288">FMN</keyword>
<dbReference type="PANTHER" id="PTHR22749:SF6">
    <property type="entry name" value="RIBOFLAVIN KINASE"/>
    <property type="match status" value="1"/>
</dbReference>
<dbReference type="PIRSF" id="PIRSF004491">
    <property type="entry name" value="FAD_Synth"/>
    <property type="match status" value="1"/>
</dbReference>